<keyword evidence="1" id="KW-1133">Transmembrane helix</keyword>
<evidence type="ECO:0000313" key="2">
    <source>
        <dbReference type="EMBL" id="MBB6550482.1"/>
    </source>
</evidence>
<dbReference type="Proteomes" id="UP000565579">
    <property type="component" value="Unassembled WGS sequence"/>
</dbReference>
<keyword evidence="1" id="KW-0472">Membrane</keyword>
<name>A0A7X0NVM8_9ACTN</name>
<evidence type="ECO:0000256" key="1">
    <source>
        <dbReference type="SAM" id="Phobius"/>
    </source>
</evidence>
<reference evidence="2 3" key="1">
    <citation type="submission" date="2020-08" db="EMBL/GenBank/DDBJ databases">
        <title>Sequencing the genomes of 1000 actinobacteria strains.</title>
        <authorList>
            <person name="Klenk H.-P."/>
        </authorList>
    </citation>
    <scope>NUCLEOTIDE SEQUENCE [LARGE SCALE GENOMIC DNA]</scope>
    <source>
        <strain evidence="2 3">DSM 43768</strain>
    </source>
</reference>
<comment type="caution">
    <text evidence="2">The sequence shown here is derived from an EMBL/GenBank/DDBJ whole genome shotgun (WGS) entry which is preliminary data.</text>
</comment>
<keyword evidence="3" id="KW-1185">Reference proteome</keyword>
<accession>A0A7X0NVM8</accession>
<dbReference type="EMBL" id="JACHMI010000001">
    <property type="protein sequence ID" value="MBB6550482.1"/>
    <property type="molecule type" value="Genomic_DNA"/>
</dbReference>
<protein>
    <submittedName>
        <fullName evidence="2">Uncharacterized protein</fullName>
    </submittedName>
</protein>
<gene>
    <name evidence="2" type="ORF">HD593_005277</name>
</gene>
<sequence>MTAEPINNAAWLAAGVIPVITAIVFGIAAVSALEITLLLALCGLAGAELGAFMRRHPQGPVGGMRDLAAEARQRGALTWGAVQRRWKSHSR</sequence>
<dbReference type="AlphaFoldDB" id="A0A7X0NVM8"/>
<evidence type="ECO:0000313" key="3">
    <source>
        <dbReference type="Proteomes" id="UP000565579"/>
    </source>
</evidence>
<dbReference type="RefSeq" id="WP_185104748.1">
    <property type="nucleotide sequence ID" value="NZ_BAAAXY010000025.1"/>
</dbReference>
<proteinExistence type="predicted"/>
<organism evidence="2 3">
    <name type="scientific">Nonomuraea rubra</name>
    <dbReference type="NCBI Taxonomy" id="46180"/>
    <lineage>
        <taxon>Bacteria</taxon>
        <taxon>Bacillati</taxon>
        <taxon>Actinomycetota</taxon>
        <taxon>Actinomycetes</taxon>
        <taxon>Streptosporangiales</taxon>
        <taxon>Streptosporangiaceae</taxon>
        <taxon>Nonomuraea</taxon>
    </lineage>
</organism>
<feature type="transmembrane region" description="Helical" evidence="1">
    <location>
        <begin position="12"/>
        <end position="45"/>
    </location>
</feature>
<keyword evidence="1" id="KW-0812">Transmembrane</keyword>